<evidence type="ECO:0000256" key="12">
    <source>
        <dbReference type="PIRSR" id="PIRSR603542-1"/>
    </source>
</evidence>
<dbReference type="SUPFAM" id="SSF56214">
    <property type="entry name" value="4'-phosphopantetheinyl transferase"/>
    <property type="match status" value="1"/>
</dbReference>
<evidence type="ECO:0000256" key="5">
    <source>
        <dbReference type="ARBA" id="ARBA00019087"/>
    </source>
</evidence>
<evidence type="ECO:0000256" key="1">
    <source>
        <dbReference type="ARBA" id="ARBA00003937"/>
    </source>
</evidence>
<keyword evidence="13" id="KW-0479">Metal-binding</keyword>
<comment type="subunit">
    <text evidence="4">EntB, EntD, EntE, and EntF form a multienzyme complex called enterobactin synthase.</text>
</comment>
<evidence type="ECO:0000256" key="2">
    <source>
        <dbReference type="ARBA" id="ARBA00004993"/>
    </source>
</evidence>
<evidence type="ECO:0000313" key="17">
    <source>
        <dbReference type="Proteomes" id="UP001139028"/>
    </source>
</evidence>
<feature type="domain" description="4'-phosphopantetheinyl transferase N-terminal" evidence="15">
    <location>
        <begin position="55"/>
        <end position="119"/>
    </location>
</feature>
<feature type="binding site" evidence="12">
    <location>
        <position position="65"/>
    </location>
    <ligand>
        <name>CoA</name>
        <dbReference type="ChEBI" id="CHEBI:57287"/>
    </ligand>
</feature>
<dbReference type="Pfam" id="PF17837">
    <property type="entry name" value="4PPT_N"/>
    <property type="match status" value="1"/>
</dbReference>
<dbReference type="GO" id="GO:0000287">
    <property type="term" value="F:magnesium ion binding"/>
    <property type="evidence" value="ECO:0007669"/>
    <property type="project" value="InterPro"/>
</dbReference>
<name>A0A9X2EMM5_9GAMM</name>
<comment type="function">
    <text evidence="1">Involved in the biosynthesis of the siderophore enterobactin (enterochelin), which is a macrocyclic trimeric lactone of N-(2,3-dihydroxybenzoyl)-serine. The serine trilactone serves as a scaffolding for the three catechol functionalities that provide hexadentate coordination for the tightly ligated iron(2+) atoms. Plays an essential role in the assembly of the enterobactin by catalyzing the transfer of the 4'-phosphopantetheine (Ppant) moiety from coenzyme A to the apo-domains of both EntB (ArCP domain) and EntF (PCP domain) to yield their holo-forms which make them competent for the activation of 2,3-dihydroxybenzoate (DHB) and L-serine, respectively.</text>
</comment>
<dbReference type="GO" id="GO:0008897">
    <property type="term" value="F:holo-[acyl-carrier-protein] synthase activity"/>
    <property type="evidence" value="ECO:0007669"/>
    <property type="project" value="InterPro"/>
</dbReference>
<dbReference type="Gene3D" id="3.90.470.20">
    <property type="entry name" value="4'-phosphopantetheinyl transferase domain"/>
    <property type="match status" value="1"/>
</dbReference>
<keyword evidence="7" id="KW-0259">Enterobactin biosynthesis</keyword>
<dbReference type="EMBL" id="JALBWM010000030">
    <property type="protein sequence ID" value="MCO1334526.1"/>
    <property type="molecule type" value="Genomic_DNA"/>
</dbReference>
<feature type="binding site" evidence="12">
    <location>
        <position position="174"/>
    </location>
    <ligand>
        <name>CoA</name>
        <dbReference type="ChEBI" id="CHEBI:57287"/>
    </ligand>
</feature>
<evidence type="ECO:0000256" key="13">
    <source>
        <dbReference type="PIRSR" id="PIRSR603542-2"/>
    </source>
</evidence>
<comment type="caution">
    <text evidence="16">The sequence shown here is derived from an EMBL/GenBank/DDBJ whole genome shotgun (WGS) entry which is preliminary data.</text>
</comment>
<organism evidence="16 17">
    <name type="scientific">Microbulbifer okhotskensis</name>
    <dbReference type="NCBI Taxonomy" id="2926617"/>
    <lineage>
        <taxon>Bacteria</taxon>
        <taxon>Pseudomonadati</taxon>
        <taxon>Pseudomonadota</taxon>
        <taxon>Gammaproteobacteria</taxon>
        <taxon>Cellvibrionales</taxon>
        <taxon>Microbulbiferaceae</taxon>
        <taxon>Microbulbifer</taxon>
    </lineage>
</organism>
<dbReference type="Proteomes" id="UP001139028">
    <property type="component" value="Unassembled WGS sequence"/>
</dbReference>
<dbReference type="RefSeq" id="WP_252466086.1">
    <property type="nucleotide sequence ID" value="NZ_JALBWM010000030.1"/>
</dbReference>
<gene>
    <name evidence="16" type="ORF">MO867_09260</name>
</gene>
<dbReference type="InterPro" id="IPR008278">
    <property type="entry name" value="4-PPantetheinyl_Trfase_dom"/>
</dbReference>
<dbReference type="PANTHER" id="PTHR38096:SF1">
    <property type="entry name" value="ENTEROBACTIN SYNTHASE COMPONENT D"/>
    <property type="match status" value="1"/>
</dbReference>
<evidence type="ECO:0000256" key="7">
    <source>
        <dbReference type="ARBA" id="ARBA00023191"/>
    </source>
</evidence>
<feature type="binding site" evidence="13">
    <location>
        <position position="129"/>
    </location>
    <ligand>
        <name>Mg(2+)</name>
        <dbReference type="ChEBI" id="CHEBI:18420"/>
    </ligand>
</feature>
<reference evidence="16" key="1">
    <citation type="journal article" date="2022" name="Arch. Microbiol.">
        <title>Microbulbifer okhotskensis sp. nov., isolated from a deep bottom sediment of the Okhotsk Sea.</title>
        <authorList>
            <person name="Romanenko L."/>
            <person name="Kurilenko V."/>
            <person name="Otstavnykh N."/>
            <person name="Velansky P."/>
            <person name="Isaeva M."/>
            <person name="Mikhailov V."/>
        </authorList>
    </citation>
    <scope>NUCLEOTIDE SEQUENCE</scope>
    <source>
        <strain evidence="16">OS29</strain>
    </source>
</reference>
<keyword evidence="17" id="KW-1185">Reference proteome</keyword>
<evidence type="ECO:0000259" key="14">
    <source>
        <dbReference type="Pfam" id="PF01648"/>
    </source>
</evidence>
<dbReference type="AlphaFoldDB" id="A0A9X2EMM5"/>
<evidence type="ECO:0000256" key="6">
    <source>
        <dbReference type="ARBA" id="ARBA00022679"/>
    </source>
</evidence>
<sequence length="241" mass="26581">MTQKTVCNTDIPMSSFLGGHQLIEPAHFSSYLVESTFNPENYSDQLFSLLNIPFPQQLKKAVTSRRAEFLAGRSCAHYALQKLGIPVAEIPIGANRCPVWPPGIRASITHASNRAVCAASKEAEVLGVDFETTIKEQTAREIKQNLVSPAEETLLSKSGLALETWLTIAFSAKESLFKAIYSKVGQYFDFLDAEILVLSVQQQKLELRILRDLSPTVPTGSMFIGAYQPHQDGILSIVEHS</sequence>
<dbReference type="GO" id="GO:0009239">
    <property type="term" value="P:enterobactin biosynthetic process"/>
    <property type="evidence" value="ECO:0007669"/>
    <property type="project" value="UniProtKB-KW"/>
</dbReference>
<feature type="binding site" evidence="12">
    <location>
        <position position="73"/>
    </location>
    <ligand>
        <name>CoA</name>
        <dbReference type="ChEBI" id="CHEBI:57287"/>
    </ligand>
</feature>
<evidence type="ECO:0000313" key="16">
    <source>
        <dbReference type="EMBL" id="MCO1334526.1"/>
    </source>
</evidence>
<accession>A0A9X2EMM5</accession>
<evidence type="ECO:0000256" key="10">
    <source>
        <dbReference type="ARBA" id="ARBA00049176"/>
    </source>
</evidence>
<comment type="catalytic activity">
    <reaction evidence="10">
        <text>apo-[aryl-carrier protein] + CoA = holo-[aryl-carrier protein] + adenosine 3',5'-bisphosphate + H(+)</text>
        <dbReference type="Rhea" id="RHEA:48404"/>
        <dbReference type="Rhea" id="RHEA-COMP:15903"/>
        <dbReference type="Rhea" id="RHEA-COMP:17557"/>
        <dbReference type="ChEBI" id="CHEBI:15378"/>
        <dbReference type="ChEBI" id="CHEBI:29999"/>
        <dbReference type="ChEBI" id="CHEBI:57287"/>
        <dbReference type="ChEBI" id="CHEBI:58343"/>
        <dbReference type="ChEBI" id="CHEBI:64479"/>
    </reaction>
</comment>
<feature type="binding site" evidence="12">
    <location>
        <position position="129"/>
    </location>
    <ligand>
        <name>CoA</name>
        <dbReference type="ChEBI" id="CHEBI:57287"/>
    </ligand>
</feature>
<dbReference type="InterPro" id="IPR041354">
    <property type="entry name" value="4PPT_N"/>
</dbReference>
<evidence type="ECO:0000256" key="4">
    <source>
        <dbReference type="ARBA" id="ARBA00011503"/>
    </source>
</evidence>
<dbReference type="Pfam" id="PF01648">
    <property type="entry name" value="ACPS"/>
    <property type="match status" value="1"/>
</dbReference>
<comment type="pathway">
    <text evidence="2">Siderophore biosynthesis; enterobactin biosynthesis.</text>
</comment>
<dbReference type="InterPro" id="IPR037143">
    <property type="entry name" value="4-PPantetheinyl_Trfase_dom_sf"/>
</dbReference>
<comment type="cofactor">
    <cofactor evidence="13">
        <name>Mg(2+)</name>
        <dbReference type="ChEBI" id="CHEBI:18420"/>
    </cofactor>
</comment>
<evidence type="ECO:0000256" key="3">
    <source>
        <dbReference type="ARBA" id="ARBA00008342"/>
    </source>
</evidence>
<evidence type="ECO:0000256" key="8">
    <source>
        <dbReference type="ARBA" id="ARBA00029894"/>
    </source>
</evidence>
<evidence type="ECO:0000256" key="11">
    <source>
        <dbReference type="ARBA" id="ARBA00049191"/>
    </source>
</evidence>
<dbReference type="InterPro" id="IPR003542">
    <property type="entry name" value="Enbac_synth_compD-like"/>
</dbReference>
<dbReference type="GO" id="GO:0005886">
    <property type="term" value="C:plasma membrane"/>
    <property type="evidence" value="ECO:0007669"/>
    <property type="project" value="TreeGrafter"/>
</dbReference>
<dbReference type="GO" id="GO:0009366">
    <property type="term" value="C:enterobactin synthetase complex"/>
    <property type="evidence" value="ECO:0007669"/>
    <property type="project" value="InterPro"/>
</dbReference>
<feature type="binding site" evidence="12">
    <location>
        <begin position="109"/>
        <end position="110"/>
    </location>
    <ligand>
        <name>CoA</name>
        <dbReference type="ChEBI" id="CHEBI:57287"/>
    </ligand>
</feature>
<feature type="domain" description="4'-phosphopantetheinyl transferase" evidence="14">
    <location>
        <begin position="126"/>
        <end position="206"/>
    </location>
</feature>
<feature type="binding site" evidence="12">
    <location>
        <position position="178"/>
    </location>
    <ligand>
        <name>CoA</name>
        <dbReference type="ChEBI" id="CHEBI:57287"/>
    </ligand>
</feature>
<dbReference type="PANTHER" id="PTHR38096">
    <property type="entry name" value="ENTEROBACTIN SYNTHASE COMPONENT D"/>
    <property type="match status" value="1"/>
</dbReference>
<comment type="similarity">
    <text evidence="3">Belongs to the P-Pant transferase superfamily. EntD family.</text>
</comment>
<protein>
    <recommendedName>
        <fullName evidence="5">Enterobactin synthase component D</fullName>
    </recommendedName>
    <alternativeName>
        <fullName evidence="8">4'-phosphopantetheinyl transferase EntD</fullName>
    </alternativeName>
    <alternativeName>
        <fullName evidence="9">Enterochelin synthase D</fullName>
    </alternativeName>
</protein>
<evidence type="ECO:0000259" key="15">
    <source>
        <dbReference type="Pfam" id="PF17837"/>
    </source>
</evidence>
<dbReference type="PRINTS" id="PR01399">
    <property type="entry name" value="ENTSNTHTASED"/>
</dbReference>
<evidence type="ECO:0000256" key="9">
    <source>
        <dbReference type="ARBA" id="ARBA00031996"/>
    </source>
</evidence>
<proteinExistence type="inferred from homology"/>
<feature type="binding site" evidence="13">
    <location>
        <position position="131"/>
    </location>
    <ligand>
        <name>Mg(2+)</name>
        <dbReference type="ChEBI" id="CHEBI:18420"/>
    </ligand>
</feature>
<keyword evidence="6 16" id="KW-0808">Transferase</keyword>
<keyword evidence="13" id="KW-0460">Magnesium</keyword>
<comment type="catalytic activity">
    <reaction evidence="11">
        <text>apo-[peptidyl-carrier protein] + CoA = holo-[peptidyl-carrier protein] + adenosine 3',5'-bisphosphate + H(+)</text>
        <dbReference type="Rhea" id="RHEA:46228"/>
        <dbReference type="Rhea" id="RHEA-COMP:11479"/>
        <dbReference type="Rhea" id="RHEA-COMP:11480"/>
        <dbReference type="ChEBI" id="CHEBI:15378"/>
        <dbReference type="ChEBI" id="CHEBI:29999"/>
        <dbReference type="ChEBI" id="CHEBI:57287"/>
        <dbReference type="ChEBI" id="CHEBI:58343"/>
        <dbReference type="ChEBI" id="CHEBI:64479"/>
    </reaction>
</comment>